<reference evidence="3 4" key="1">
    <citation type="submission" date="2019-04" db="EMBL/GenBank/DDBJ databases">
        <title>Natronomonas sp. F20-122 a newhaloarchaeon isolated from a saline saltern of Isla Bacuta, Huelva, Spain.</title>
        <authorList>
            <person name="Duran-Viseras A."/>
            <person name="Sanchez-Porro C."/>
            <person name="Ventosa A."/>
        </authorList>
    </citation>
    <scope>NUCLEOTIDE SEQUENCE [LARGE SCALE GENOMIC DNA]</scope>
    <source>
        <strain evidence="3 4">F20-122</strain>
    </source>
</reference>
<evidence type="ECO:0000313" key="4">
    <source>
        <dbReference type="Proteomes" id="UP000308037"/>
    </source>
</evidence>
<protein>
    <submittedName>
        <fullName evidence="3">MBL fold metallo-hydrolase</fullName>
    </submittedName>
</protein>
<dbReference type="Gene3D" id="3.60.15.10">
    <property type="entry name" value="Ribonuclease Z/Hydroxyacylglutathione hydrolase-like"/>
    <property type="match status" value="1"/>
</dbReference>
<proteinExistence type="predicted"/>
<dbReference type="InterPro" id="IPR041712">
    <property type="entry name" value="DHPS-like_MBL-fold"/>
</dbReference>
<dbReference type="RefSeq" id="WP_137277198.1">
    <property type="nucleotide sequence ID" value="NZ_QKNX01000006.1"/>
</dbReference>
<organism evidence="3 4">
    <name type="scientific">Natronomonas salsuginis</name>
    <dbReference type="NCBI Taxonomy" id="2217661"/>
    <lineage>
        <taxon>Archaea</taxon>
        <taxon>Methanobacteriati</taxon>
        <taxon>Methanobacteriota</taxon>
        <taxon>Stenosarchaea group</taxon>
        <taxon>Halobacteria</taxon>
        <taxon>Halobacteriales</taxon>
        <taxon>Natronomonadaceae</taxon>
        <taxon>Natronomonas</taxon>
    </lineage>
</organism>
<dbReference type="AlphaFoldDB" id="A0A4U5J9G4"/>
<dbReference type="Pfam" id="PF00753">
    <property type="entry name" value="Lactamase_B"/>
    <property type="match status" value="1"/>
</dbReference>
<dbReference type="EMBL" id="QKNX01000006">
    <property type="protein sequence ID" value="TKR24786.1"/>
    <property type="molecule type" value="Genomic_DNA"/>
</dbReference>
<evidence type="ECO:0000256" key="1">
    <source>
        <dbReference type="SAM" id="MobiDB-lite"/>
    </source>
</evidence>
<evidence type="ECO:0000259" key="2">
    <source>
        <dbReference type="Pfam" id="PF00753"/>
    </source>
</evidence>
<dbReference type="GO" id="GO:0016740">
    <property type="term" value="F:transferase activity"/>
    <property type="evidence" value="ECO:0007669"/>
    <property type="project" value="TreeGrafter"/>
</dbReference>
<dbReference type="InterPro" id="IPR001279">
    <property type="entry name" value="Metallo-B-lactamas"/>
</dbReference>
<dbReference type="InterPro" id="IPR052926">
    <property type="entry name" value="Metallo-beta-lactamase_dom"/>
</dbReference>
<accession>A0A4U5J9G4</accession>
<dbReference type="GO" id="GO:0016787">
    <property type="term" value="F:hydrolase activity"/>
    <property type="evidence" value="ECO:0007669"/>
    <property type="project" value="UniProtKB-KW"/>
</dbReference>
<dbReference type="PANTHER" id="PTHR13754">
    <property type="entry name" value="METALLO-BETA-LACTAMASE SUPERFAMILY PROTEIN"/>
    <property type="match status" value="1"/>
</dbReference>
<keyword evidence="3" id="KW-0378">Hydrolase</keyword>
<keyword evidence="4" id="KW-1185">Reference proteome</keyword>
<dbReference type="InterPro" id="IPR036866">
    <property type="entry name" value="RibonucZ/Hydroxyglut_hydro"/>
</dbReference>
<evidence type="ECO:0000313" key="3">
    <source>
        <dbReference type="EMBL" id="TKR24786.1"/>
    </source>
</evidence>
<feature type="domain" description="Metallo-beta-lactamase" evidence="2">
    <location>
        <begin position="32"/>
        <end position="105"/>
    </location>
</feature>
<feature type="region of interest" description="Disordered" evidence="1">
    <location>
        <begin position="130"/>
        <end position="157"/>
    </location>
</feature>
<dbReference type="Proteomes" id="UP000308037">
    <property type="component" value="Unassembled WGS sequence"/>
</dbReference>
<name>A0A4U5J9G4_9EURY</name>
<sequence>MQVRILSDNTVVESRPKGLVGEWGFSAVVDDVLLDAGQAGVAADNAQRLGLDPSDFETIVLSHGHYDHTGGLPAFLHDEPTVYAHPDAFATKLKDGTHIGVPYTREFIDSQAEIVTHREPVEVAPSIHALGEVPRPHPDNPVGDRVTPDGSLEPDPIIDDQSIAVETDRGIGLVLGCCHAGLRNTIEYAETVLDDEVRWVVGGTHLVASDEAGVHDVADWLDGKLEMLAGSHCTGVEAERILSAELGDTFQSIGVGSVVEFE</sequence>
<dbReference type="CDD" id="cd07713">
    <property type="entry name" value="DHPS-like_MBL-fold"/>
    <property type="match status" value="1"/>
</dbReference>
<dbReference type="SUPFAM" id="SSF56281">
    <property type="entry name" value="Metallo-hydrolase/oxidoreductase"/>
    <property type="match status" value="1"/>
</dbReference>
<dbReference type="OrthoDB" id="7773at2157"/>
<dbReference type="PANTHER" id="PTHR13754:SF13">
    <property type="entry name" value="METALLO-BETA-LACTAMASE SUPERFAMILY PROTEIN (AFU_ORTHOLOGUE AFUA_3G07630)"/>
    <property type="match status" value="1"/>
</dbReference>
<comment type="caution">
    <text evidence="3">The sequence shown here is derived from an EMBL/GenBank/DDBJ whole genome shotgun (WGS) entry which is preliminary data.</text>
</comment>
<gene>
    <name evidence="3" type="ORF">DM868_12655</name>
</gene>